<dbReference type="SUPFAM" id="SSF55961">
    <property type="entry name" value="Bet v1-like"/>
    <property type="match status" value="2"/>
</dbReference>
<evidence type="ECO:0000313" key="6">
    <source>
        <dbReference type="Proteomes" id="UP001162640"/>
    </source>
</evidence>
<dbReference type="InterPro" id="IPR009078">
    <property type="entry name" value="Ferritin-like_SF"/>
</dbReference>
<reference evidence="6" key="1">
    <citation type="journal article" date="2023" name="Commun. Biol.">
        <title>Genome analysis of Parmales, the sister group of diatoms, reveals the evolutionary specialization of diatoms from phago-mixotrophs to photoautotrophs.</title>
        <authorList>
            <person name="Ban H."/>
            <person name="Sato S."/>
            <person name="Yoshikawa S."/>
            <person name="Yamada K."/>
            <person name="Nakamura Y."/>
            <person name="Ichinomiya M."/>
            <person name="Sato N."/>
            <person name="Blanc-Mathieu R."/>
            <person name="Endo H."/>
            <person name="Kuwata A."/>
            <person name="Ogata H."/>
        </authorList>
    </citation>
    <scope>NUCLEOTIDE SEQUENCE [LARGE SCALE GENOMIC DNA]</scope>
</reference>
<feature type="transmembrane region" description="Helical" evidence="4">
    <location>
        <begin position="1868"/>
        <end position="1884"/>
    </location>
</feature>
<dbReference type="InterPro" id="IPR000358">
    <property type="entry name" value="RNR_small_fam"/>
</dbReference>
<organism evidence="5 6">
    <name type="scientific">Triparma laevis f. inornata</name>
    <dbReference type="NCBI Taxonomy" id="1714386"/>
    <lineage>
        <taxon>Eukaryota</taxon>
        <taxon>Sar</taxon>
        <taxon>Stramenopiles</taxon>
        <taxon>Ochrophyta</taxon>
        <taxon>Bolidophyceae</taxon>
        <taxon>Parmales</taxon>
        <taxon>Triparmaceae</taxon>
        <taxon>Triparma</taxon>
    </lineage>
</organism>
<dbReference type="InterPro" id="IPR023393">
    <property type="entry name" value="START-like_dom_sf"/>
</dbReference>
<evidence type="ECO:0000256" key="2">
    <source>
        <dbReference type="SAM" id="Coils"/>
    </source>
</evidence>
<dbReference type="InterPro" id="IPR012348">
    <property type="entry name" value="RNR-like"/>
</dbReference>
<accession>A0A9W7BR95</accession>
<feature type="transmembrane region" description="Helical" evidence="4">
    <location>
        <begin position="1830"/>
        <end position="1848"/>
    </location>
</feature>
<dbReference type="CDD" id="cd01049">
    <property type="entry name" value="RNRR2"/>
    <property type="match status" value="1"/>
</dbReference>
<gene>
    <name evidence="5" type="ORF">TL16_g13121</name>
</gene>
<evidence type="ECO:0000313" key="5">
    <source>
        <dbReference type="EMBL" id="GMH95294.1"/>
    </source>
</evidence>
<protein>
    <submittedName>
        <fullName evidence="5">Uncharacterized protein</fullName>
    </submittedName>
</protein>
<feature type="coiled-coil region" evidence="2">
    <location>
        <begin position="199"/>
        <end position="240"/>
    </location>
</feature>
<dbReference type="PANTHER" id="PTHR23409:SF18">
    <property type="entry name" value="RIBONUCLEOSIDE-DIPHOSPHATE REDUCTASE SUBUNIT M2"/>
    <property type="match status" value="1"/>
</dbReference>
<dbReference type="InterPro" id="IPR033909">
    <property type="entry name" value="RNR_small"/>
</dbReference>
<dbReference type="SUPFAM" id="SSF47240">
    <property type="entry name" value="Ferritin-like"/>
    <property type="match status" value="1"/>
</dbReference>
<sequence length="1885" mass="212981">MKKRGMLPGLCFSNELISGDEGLHCDFACLMYPKLKAPLPQATVYSIVFEAVEIEKGFICDALLCSLIGMNNEMMSQYIEFVADRLCRQLGVKNIYGTKNPFDWMDLISLQGKTNFFEKRDKNPGAAPVHAGGEDAASNLTSSSLPASPHGLGKVAAPSPNPSSSFSSSSSARLSTAVHTSSVNPSSSVNPYSQNVMLNAEFKELVARLEAENKSLLSQLTAANSKLNAAQSTLRAAKKVDLRWDALRSEDPDVIQGKDDMLIKTTIVNNCTLSIKIHEEPDDFFKALSGRSHVGACKGLYQDVLKVVEEDVEYILYWSIMFDVTKCCDIFMRFKVEKREKDEIKIQVTFVDANKEIDEYDLPVHPHPNAAKYYRLLLNKGDISLRYAQFGQTIFSFTAEVGIEHVQRDKVDNLKKRNASRISDAAKTIGVDFVQADKLFILIGHKFYNRFKKEDTIDGRMKEDFIDKLPIAPSLTVAEQGLISKTMVLVSASFTTAKRVPGTVNDPVEKYMWRSEGGDLWGKSVAKIDVAAEVLLAELWVKDTYQKKAKDKHLPFREVFNNLDGTRSLQFTNTVVLPGGFQDRVFDIWHTWDSFVDKNDGRQVYITVSAPMTEYPGTRHKLKFPENTIFGTFRNLNIIKQLTENACEWTRALTADYKFVAIMPQSVLDFISLHEVGRSTEQYEKFRRNGREVDREKRAEVVKTIRSWKGKKLDPDQQEFFKRSTAVWGDGDGDNEGWKPLKATANCPDIEMSMKYFPPKKGERSVATGKAVGVVDCSAEEVAAWALDYCSNDRMRLNREEGHMARLQLENNKGRANESSMATVKVFPFFLNNREFVFRQIWKSEEGRVWIPFDSIPDEVDYGVSLSKIRGLTRGFYLIETLPDREGANQVRTCEDELRGHIYEISTGVVSGTFVKKIAAANSIRLQKFDAGGILPMWIVNREVPAVLDVVQNAIDEFRQDEEVDKADRNEVLTFMKERWNQQNYSADENALLKRVSEKFEGSLKVGGWKHLTSPDSFVKMDSIHDEKGAMAVLIGRAITVIDASIEDCASWEYLRMARERVTLFREGGGLERKVVKLNDHCDLYYLAMNIFVGQKPREFLNKVVWKRENENTIIVGFEDVEVDNFPTVAGKGYVRASSVAFFRYEKLPDFEGIPQTKVTYYEKLDLKGLIPRLVATARAVKTLALLTKMRLKFDRSYDIDARNRATQKQTLEKEAPLSAALKEAVLTKFQKFFNESTGSEQPSKIFGLATSKVNSDLIGGHAWGKTTVRFNTEMEEAAAFFWDFGSRANMEISGDIERSFEVEEGEEGEKGVWRKIVRRRQRLEGAHGGIHRDRLFTSEMTLDRCDEDTVVIIMTPIFECSKGTEKETKGRSMSKARGSVDKGSFWSSDATEKVFLRLKRFDGTKTKVEYACELEIGLGVSARSTVSLVERRLVEIADASIYFQRLVPLEKYEIEDGQALAHDMLWKAESGKKRVERCKEIATRSRGFRELIVVYPWIFAMMTTAMRGMLHRNQVVKTKFDCVSEAEAVQIGKNLIPSLKSKKLAEAGVDQWKVQNKAVKTLMEKYGWFEPMAVTLGKGIVKTASWGLMWRVGLGAVLSFADLATDIFVLKQFWERDDALVFRNLQLTSLATYFVLQLILVVVQNRDTGMSKYLKEFFIVLTGFKGPWDAYRVAIGAEQEKEAQFDPMMELTYAKCIELFAESIPGILIQLSAILSALGKGQGVSLASKISLLISVLTTGFVSATISFEFDTDPKKRAFNPGFYGFVPDSANRRAILLLSMIFTSGIQVFIKSIFVITLGIAVGPMYSWLYLGADMLIFLLYKIARDDFYYWLPINGIKGFAVSLIVRTVLKIISDFTASPHFRHPYEMGGLYFTLSMFLPFIG</sequence>
<evidence type="ECO:0000256" key="1">
    <source>
        <dbReference type="ARBA" id="ARBA00009303"/>
    </source>
</evidence>
<feature type="transmembrane region" description="Helical" evidence="4">
    <location>
        <begin position="1622"/>
        <end position="1644"/>
    </location>
</feature>
<dbReference type="Gene3D" id="1.10.620.20">
    <property type="entry name" value="Ribonucleotide Reductase, subunit A"/>
    <property type="match status" value="1"/>
</dbReference>
<dbReference type="Pfam" id="PF00268">
    <property type="entry name" value="Ribonuc_red_sm"/>
    <property type="match status" value="1"/>
</dbReference>
<dbReference type="EMBL" id="BLQM01000598">
    <property type="protein sequence ID" value="GMH95294.1"/>
    <property type="molecule type" value="Genomic_DNA"/>
</dbReference>
<dbReference type="PANTHER" id="PTHR23409">
    <property type="entry name" value="RIBONUCLEOSIDE-DIPHOSPHATE REDUCTASE SMALL CHAIN"/>
    <property type="match status" value="1"/>
</dbReference>
<name>A0A9W7BR95_9STRA</name>
<proteinExistence type="inferred from homology"/>
<comment type="similarity">
    <text evidence="1">Belongs to the ribonucleoside diphosphate reductase small chain family.</text>
</comment>
<evidence type="ECO:0000256" key="3">
    <source>
        <dbReference type="SAM" id="MobiDB-lite"/>
    </source>
</evidence>
<keyword evidence="4" id="KW-0812">Transmembrane</keyword>
<keyword evidence="4" id="KW-0472">Membrane</keyword>
<feature type="compositionally biased region" description="Low complexity" evidence="3">
    <location>
        <begin position="156"/>
        <end position="170"/>
    </location>
</feature>
<feature type="transmembrane region" description="Helical" evidence="4">
    <location>
        <begin position="1777"/>
        <end position="1801"/>
    </location>
</feature>
<dbReference type="Gene3D" id="3.30.530.20">
    <property type="match status" value="2"/>
</dbReference>
<evidence type="ECO:0000256" key="4">
    <source>
        <dbReference type="SAM" id="Phobius"/>
    </source>
</evidence>
<dbReference type="Proteomes" id="UP001162640">
    <property type="component" value="Unassembled WGS sequence"/>
</dbReference>
<keyword evidence="4" id="KW-1133">Transmembrane helix</keyword>
<feature type="transmembrane region" description="Helical" evidence="4">
    <location>
        <begin position="1493"/>
        <end position="1511"/>
    </location>
</feature>
<comment type="caution">
    <text evidence="5">The sequence shown here is derived from an EMBL/GenBank/DDBJ whole genome shotgun (WGS) entry which is preliminary data.</text>
</comment>
<feature type="transmembrane region" description="Helical" evidence="4">
    <location>
        <begin position="1807"/>
        <end position="1823"/>
    </location>
</feature>
<feature type="transmembrane region" description="Helical" evidence="4">
    <location>
        <begin position="1589"/>
        <end position="1610"/>
    </location>
</feature>
<keyword evidence="2" id="KW-0175">Coiled coil</keyword>
<dbReference type="CDD" id="cd00177">
    <property type="entry name" value="START"/>
    <property type="match status" value="1"/>
</dbReference>
<dbReference type="GO" id="GO:0009263">
    <property type="term" value="P:deoxyribonucleotide biosynthetic process"/>
    <property type="evidence" value="ECO:0007669"/>
    <property type="project" value="InterPro"/>
</dbReference>
<dbReference type="GO" id="GO:0016491">
    <property type="term" value="F:oxidoreductase activity"/>
    <property type="evidence" value="ECO:0007669"/>
    <property type="project" value="InterPro"/>
</dbReference>
<feature type="region of interest" description="Disordered" evidence="3">
    <location>
        <begin position="121"/>
        <end position="170"/>
    </location>
</feature>